<evidence type="ECO:0000313" key="3">
    <source>
        <dbReference type="Proteomes" id="UP000053989"/>
    </source>
</evidence>
<protein>
    <recommendedName>
        <fullName evidence="4">Secreted protein</fullName>
    </recommendedName>
</protein>
<evidence type="ECO:0000313" key="2">
    <source>
        <dbReference type="EMBL" id="KIM57761.1"/>
    </source>
</evidence>
<feature type="signal peptide" evidence="1">
    <location>
        <begin position="1"/>
        <end position="20"/>
    </location>
</feature>
<feature type="chain" id="PRO_5002176799" description="Secreted protein" evidence="1">
    <location>
        <begin position="21"/>
        <end position="72"/>
    </location>
</feature>
<dbReference type="HOGENOM" id="CLU_2723705_0_0_1"/>
<name>A0A0C3DP38_9AGAM</name>
<evidence type="ECO:0008006" key="4">
    <source>
        <dbReference type="Google" id="ProtNLM"/>
    </source>
</evidence>
<reference evidence="2 3" key="1">
    <citation type="submission" date="2014-04" db="EMBL/GenBank/DDBJ databases">
        <authorList>
            <consortium name="DOE Joint Genome Institute"/>
            <person name="Kuo A."/>
            <person name="Kohler A."/>
            <person name="Nagy L.G."/>
            <person name="Floudas D."/>
            <person name="Copeland A."/>
            <person name="Barry K.W."/>
            <person name="Cichocki N."/>
            <person name="Veneault-Fourrey C."/>
            <person name="LaButti K."/>
            <person name="Lindquist E.A."/>
            <person name="Lipzen A."/>
            <person name="Lundell T."/>
            <person name="Morin E."/>
            <person name="Murat C."/>
            <person name="Sun H."/>
            <person name="Tunlid A."/>
            <person name="Henrissat B."/>
            <person name="Grigoriev I.V."/>
            <person name="Hibbett D.S."/>
            <person name="Martin F."/>
            <person name="Nordberg H.P."/>
            <person name="Cantor M.N."/>
            <person name="Hua S.X."/>
        </authorList>
    </citation>
    <scope>NUCLEOTIDE SEQUENCE [LARGE SCALE GENOMIC DNA]</scope>
    <source>
        <strain evidence="2 3">Foug A</strain>
    </source>
</reference>
<evidence type="ECO:0000256" key="1">
    <source>
        <dbReference type="SAM" id="SignalP"/>
    </source>
</evidence>
<gene>
    <name evidence="2" type="ORF">SCLCIDRAFT_1119994</name>
</gene>
<reference evidence="3" key="2">
    <citation type="submission" date="2015-01" db="EMBL/GenBank/DDBJ databases">
        <title>Evolutionary Origins and Diversification of the Mycorrhizal Mutualists.</title>
        <authorList>
            <consortium name="DOE Joint Genome Institute"/>
            <consortium name="Mycorrhizal Genomics Consortium"/>
            <person name="Kohler A."/>
            <person name="Kuo A."/>
            <person name="Nagy L.G."/>
            <person name="Floudas D."/>
            <person name="Copeland A."/>
            <person name="Barry K.W."/>
            <person name="Cichocki N."/>
            <person name="Veneault-Fourrey C."/>
            <person name="LaButti K."/>
            <person name="Lindquist E.A."/>
            <person name="Lipzen A."/>
            <person name="Lundell T."/>
            <person name="Morin E."/>
            <person name="Murat C."/>
            <person name="Riley R."/>
            <person name="Ohm R."/>
            <person name="Sun H."/>
            <person name="Tunlid A."/>
            <person name="Henrissat B."/>
            <person name="Grigoriev I.V."/>
            <person name="Hibbett D.S."/>
            <person name="Martin F."/>
        </authorList>
    </citation>
    <scope>NUCLEOTIDE SEQUENCE [LARGE SCALE GENOMIC DNA]</scope>
    <source>
        <strain evidence="3">Foug A</strain>
    </source>
</reference>
<keyword evidence="3" id="KW-1185">Reference proteome</keyword>
<proteinExistence type="predicted"/>
<dbReference type="AlphaFoldDB" id="A0A0C3DP38"/>
<dbReference type="EMBL" id="KN822096">
    <property type="protein sequence ID" value="KIM57761.1"/>
    <property type="molecule type" value="Genomic_DNA"/>
</dbReference>
<dbReference type="Proteomes" id="UP000053989">
    <property type="component" value="Unassembled WGS sequence"/>
</dbReference>
<sequence>MSVGLTSVFLCQLWIPGGQARLGYLTKVCGCIRHTYFVGRCPSDFLSDLRRHKVPHADDFCTVVHPFSRCWR</sequence>
<keyword evidence="1" id="KW-0732">Signal</keyword>
<organism evidence="2 3">
    <name type="scientific">Scleroderma citrinum Foug A</name>
    <dbReference type="NCBI Taxonomy" id="1036808"/>
    <lineage>
        <taxon>Eukaryota</taxon>
        <taxon>Fungi</taxon>
        <taxon>Dikarya</taxon>
        <taxon>Basidiomycota</taxon>
        <taxon>Agaricomycotina</taxon>
        <taxon>Agaricomycetes</taxon>
        <taxon>Agaricomycetidae</taxon>
        <taxon>Boletales</taxon>
        <taxon>Sclerodermatineae</taxon>
        <taxon>Sclerodermataceae</taxon>
        <taxon>Scleroderma</taxon>
    </lineage>
</organism>
<accession>A0A0C3DP38</accession>
<dbReference type="InParanoid" id="A0A0C3DP38"/>